<feature type="compositionally biased region" description="Basic and acidic residues" evidence="1">
    <location>
        <begin position="31"/>
        <end position="74"/>
    </location>
</feature>
<dbReference type="EMBL" id="RCMG01000136">
    <property type="protein sequence ID" value="KAG2862140.1"/>
    <property type="molecule type" value="Genomic_DNA"/>
</dbReference>
<protein>
    <recommendedName>
        <fullName evidence="4">HTH CENPB-type domain-containing protein</fullName>
    </recommendedName>
</protein>
<sequence length="373" mass="43226">MGMRGPPRSTGKYWQITNRWILGEKRKKQRDRLVTMRSRDNKRKDQDRRADSHRDGRRDARRTRKEESRDHRVTIDSGEEDFDRRPPSSYESESEWSDDDQSSGDDSENDSDYMDAGFGSAGIRLDLHKSSVRLPDEMVIPLIRSSNAPTKTEFGLNILCRPTHGLTIGTSTLTKRQDLQICHQKHKHPNWNHRKLSIWSQKELGLPKVPSIPTVSKILKRKDVLRAMTPYFLDNKTVLSGEKDLLDMHLVETVPELESRKAMLSGEVLRWIAREYADLFCIPVAKQAKFTKRGWQHHFMARYGLRRRKDHGVIGSADVEHARRKVLSLRAEIGRFHPDDVFNMDDAAFFFRATPQYSITLNPAPALKQKKTD</sequence>
<organism evidence="2 3">
    <name type="scientific">Phytophthora cactorum</name>
    <dbReference type="NCBI Taxonomy" id="29920"/>
    <lineage>
        <taxon>Eukaryota</taxon>
        <taxon>Sar</taxon>
        <taxon>Stramenopiles</taxon>
        <taxon>Oomycota</taxon>
        <taxon>Peronosporomycetes</taxon>
        <taxon>Peronosporales</taxon>
        <taxon>Peronosporaceae</taxon>
        <taxon>Phytophthora</taxon>
    </lineage>
</organism>
<evidence type="ECO:0008006" key="4">
    <source>
        <dbReference type="Google" id="ProtNLM"/>
    </source>
</evidence>
<comment type="caution">
    <text evidence="2">The sequence shown here is derived from an EMBL/GenBank/DDBJ whole genome shotgun (WGS) entry which is preliminary data.</text>
</comment>
<feature type="compositionally biased region" description="Acidic residues" evidence="1">
    <location>
        <begin position="92"/>
        <end position="113"/>
    </location>
</feature>
<evidence type="ECO:0000313" key="3">
    <source>
        <dbReference type="Proteomes" id="UP000735874"/>
    </source>
</evidence>
<accession>A0A8T0ZJN7</accession>
<gene>
    <name evidence="2" type="ORF">PC113_g6573</name>
</gene>
<dbReference type="VEuPathDB" id="FungiDB:PC110_g13183"/>
<dbReference type="Proteomes" id="UP000735874">
    <property type="component" value="Unassembled WGS sequence"/>
</dbReference>
<feature type="region of interest" description="Disordered" evidence="1">
    <location>
        <begin position="1"/>
        <end position="116"/>
    </location>
</feature>
<evidence type="ECO:0000313" key="2">
    <source>
        <dbReference type="EMBL" id="KAG2862140.1"/>
    </source>
</evidence>
<name>A0A8T0ZJN7_9STRA</name>
<dbReference type="AlphaFoldDB" id="A0A8T0ZJN7"/>
<proteinExistence type="predicted"/>
<reference evidence="2" key="1">
    <citation type="submission" date="2018-10" db="EMBL/GenBank/DDBJ databases">
        <title>Effector identification in a new, highly contiguous assembly of the strawberry crown rot pathogen Phytophthora cactorum.</title>
        <authorList>
            <person name="Armitage A.D."/>
            <person name="Nellist C.F."/>
            <person name="Bates H."/>
            <person name="Vickerstaff R.J."/>
            <person name="Harrison R.J."/>
        </authorList>
    </citation>
    <scope>NUCLEOTIDE SEQUENCE</scope>
    <source>
        <strain evidence="2">15-7</strain>
    </source>
</reference>
<evidence type="ECO:0000256" key="1">
    <source>
        <dbReference type="SAM" id="MobiDB-lite"/>
    </source>
</evidence>